<organism evidence="5 6">
    <name type="scientific">Brachybacterium avium</name>
    <dbReference type="NCBI Taxonomy" id="2017485"/>
    <lineage>
        <taxon>Bacteria</taxon>
        <taxon>Bacillati</taxon>
        <taxon>Actinomycetota</taxon>
        <taxon>Actinomycetes</taxon>
        <taxon>Micrococcales</taxon>
        <taxon>Dermabacteraceae</taxon>
        <taxon>Brachybacterium</taxon>
    </lineage>
</organism>
<dbReference type="SUPFAM" id="SSF54909">
    <property type="entry name" value="Dimeric alpha+beta barrel"/>
    <property type="match status" value="1"/>
</dbReference>
<proteinExistence type="predicted"/>
<evidence type="ECO:0000313" key="5">
    <source>
        <dbReference type="EMBL" id="ASK67108.1"/>
    </source>
</evidence>
<dbReference type="EMBL" id="CP022316">
    <property type="protein sequence ID" value="ASK67108.1"/>
    <property type="molecule type" value="Genomic_DNA"/>
</dbReference>
<dbReference type="AlphaFoldDB" id="A0A220UFY5"/>
<dbReference type="InterPro" id="IPR019888">
    <property type="entry name" value="Tscrpt_reg_AsnC-like"/>
</dbReference>
<evidence type="ECO:0000259" key="4">
    <source>
        <dbReference type="PROSITE" id="PS50956"/>
    </source>
</evidence>
<sequence length="142" mass="16055">MLDDLDYRLIALLRSNSRTPVAVLARELGINRSTVTSRIDRLVDTGVIEGFTIRVSSDLEQDSVQGVMLVATDTRRNHDIVHEIRGYPEIEQFHSTTGTWDLVIQLRCRNLSDFDLVLERIRAIPGVNSTQTSLLFSSLRTT</sequence>
<dbReference type="InterPro" id="IPR011991">
    <property type="entry name" value="ArsR-like_HTH"/>
</dbReference>
<dbReference type="InterPro" id="IPR000485">
    <property type="entry name" value="AsnC-type_HTH_dom"/>
</dbReference>
<dbReference type="RefSeq" id="WP_089066342.1">
    <property type="nucleotide sequence ID" value="NZ_CP022316.1"/>
</dbReference>
<evidence type="ECO:0000256" key="3">
    <source>
        <dbReference type="ARBA" id="ARBA00023163"/>
    </source>
</evidence>
<dbReference type="InterPro" id="IPR036388">
    <property type="entry name" value="WH-like_DNA-bd_sf"/>
</dbReference>
<evidence type="ECO:0000256" key="1">
    <source>
        <dbReference type="ARBA" id="ARBA00023015"/>
    </source>
</evidence>
<keyword evidence="2" id="KW-0238">DNA-binding</keyword>
<name>A0A220UFY5_9MICO</name>
<accession>A0A220UFY5</accession>
<protein>
    <submittedName>
        <fullName evidence="5">AsnC family transcriptional regulator</fullName>
    </submittedName>
</protein>
<dbReference type="GO" id="GO:0005829">
    <property type="term" value="C:cytosol"/>
    <property type="evidence" value="ECO:0007669"/>
    <property type="project" value="TreeGrafter"/>
</dbReference>
<dbReference type="InterPro" id="IPR036390">
    <property type="entry name" value="WH_DNA-bd_sf"/>
</dbReference>
<dbReference type="PANTHER" id="PTHR30154">
    <property type="entry name" value="LEUCINE-RESPONSIVE REGULATORY PROTEIN"/>
    <property type="match status" value="1"/>
</dbReference>
<reference evidence="6" key="1">
    <citation type="submission" date="2017-07" db="EMBL/GenBank/DDBJ databases">
        <title>Brachybacterium sp. VR2415.</title>
        <authorList>
            <person name="Tak E.J."/>
            <person name="Bae J.-W."/>
        </authorList>
    </citation>
    <scope>NUCLEOTIDE SEQUENCE [LARGE SCALE GENOMIC DNA]</scope>
    <source>
        <strain evidence="6">VR2415</strain>
    </source>
</reference>
<dbReference type="CDD" id="cd00090">
    <property type="entry name" value="HTH_ARSR"/>
    <property type="match status" value="1"/>
</dbReference>
<dbReference type="PRINTS" id="PR00033">
    <property type="entry name" value="HTHASNC"/>
</dbReference>
<keyword evidence="3" id="KW-0804">Transcription</keyword>
<dbReference type="InterPro" id="IPR019887">
    <property type="entry name" value="Tscrpt_reg_AsnC/Lrp_C"/>
</dbReference>
<evidence type="ECO:0000313" key="6">
    <source>
        <dbReference type="Proteomes" id="UP000198398"/>
    </source>
</evidence>
<dbReference type="Proteomes" id="UP000198398">
    <property type="component" value="Chromosome"/>
</dbReference>
<dbReference type="SUPFAM" id="SSF46785">
    <property type="entry name" value="Winged helix' DNA-binding domain"/>
    <property type="match status" value="1"/>
</dbReference>
<dbReference type="Pfam" id="PF13412">
    <property type="entry name" value="HTH_24"/>
    <property type="match status" value="1"/>
</dbReference>
<gene>
    <name evidence="5" type="ORF">CFK39_08345</name>
</gene>
<feature type="domain" description="HTH asnC-type" evidence="4">
    <location>
        <begin position="2"/>
        <end position="88"/>
    </location>
</feature>
<keyword evidence="6" id="KW-1185">Reference proteome</keyword>
<dbReference type="KEGG" id="brv:CFK39_08345"/>
<evidence type="ECO:0000256" key="2">
    <source>
        <dbReference type="ARBA" id="ARBA00023125"/>
    </source>
</evidence>
<dbReference type="PROSITE" id="PS50956">
    <property type="entry name" value="HTH_ASNC_2"/>
    <property type="match status" value="1"/>
</dbReference>
<dbReference type="InterPro" id="IPR011008">
    <property type="entry name" value="Dimeric_a/b-barrel"/>
</dbReference>
<dbReference type="GO" id="GO:0043200">
    <property type="term" value="P:response to amino acid"/>
    <property type="evidence" value="ECO:0007669"/>
    <property type="project" value="TreeGrafter"/>
</dbReference>
<dbReference type="OrthoDB" id="9809462at2"/>
<dbReference type="Gene3D" id="1.10.10.10">
    <property type="entry name" value="Winged helix-like DNA-binding domain superfamily/Winged helix DNA-binding domain"/>
    <property type="match status" value="1"/>
</dbReference>
<dbReference type="GO" id="GO:0043565">
    <property type="term" value="F:sequence-specific DNA binding"/>
    <property type="evidence" value="ECO:0007669"/>
    <property type="project" value="InterPro"/>
</dbReference>
<dbReference type="Pfam" id="PF01037">
    <property type="entry name" value="AsnC_trans_reg"/>
    <property type="match status" value="1"/>
</dbReference>
<dbReference type="SMART" id="SM00344">
    <property type="entry name" value="HTH_ASNC"/>
    <property type="match status" value="1"/>
</dbReference>
<dbReference type="Gene3D" id="3.30.70.920">
    <property type="match status" value="1"/>
</dbReference>
<keyword evidence="1" id="KW-0805">Transcription regulation</keyword>
<dbReference type="PANTHER" id="PTHR30154:SF34">
    <property type="entry name" value="TRANSCRIPTIONAL REGULATOR AZLB"/>
    <property type="match status" value="1"/>
</dbReference>